<evidence type="ECO:0000256" key="3">
    <source>
        <dbReference type="SAM" id="MobiDB-lite"/>
    </source>
</evidence>
<dbReference type="EMBL" id="LXER01000017">
    <property type="protein sequence ID" value="OAT31857.1"/>
    <property type="molecule type" value="Genomic_DNA"/>
</dbReference>
<keyword evidence="5" id="KW-1185">Reference proteome</keyword>
<feature type="chain" id="PRO_5009004118" description="UPF0482 protein M975_1747" evidence="2">
    <location>
        <begin position="32"/>
        <end position="116"/>
    </location>
</feature>
<keyword evidence="1 2" id="KW-0732">Signal</keyword>
<protein>
    <recommendedName>
        <fullName evidence="2">UPF0482 protein M975_1747</fullName>
    </recommendedName>
</protein>
<comment type="caution">
    <text evidence="4">The sequence shown here is derived from an EMBL/GenBank/DDBJ whole genome shotgun (WGS) entry which is preliminary data.</text>
</comment>
<evidence type="ECO:0000256" key="2">
    <source>
        <dbReference type="HAMAP-Rule" id="MF_01581"/>
    </source>
</evidence>
<reference evidence="4 5" key="1">
    <citation type="submission" date="2016-04" db="EMBL/GenBank/DDBJ databases">
        <title>ATOL: Assembling a taxonomically balanced genome-scale reconstruction of the evolutionary history of the Enterobacteriaceae.</title>
        <authorList>
            <person name="Plunkett G.III."/>
            <person name="Neeno-Eckwall E.C."/>
            <person name="Glasner J.D."/>
            <person name="Perna N.T."/>
        </authorList>
    </citation>
    <scope>NUCLEOTIDE SEQUENCE [LARGE SCALE GENOMIC DNA]</scope>
    <source>
        <strain evidence="4 5">ATCC 51605</strain>
    </source>
</reference>
<dbReference type="Pfam" id="PF06932">
    <property type="entry name" value="DUF1283"/>
    <property type="match status" value="1"/>
</dbReference>
<sequence length="116" mass="13226" precursor="true">MNTILRKRLSMATLPLALLLSAFAFVQPANAQTNKLIVESGDNAQTRQDAAMDKEQWNDTRSLRQKVNKRTEKEWDKADTAFDARDNCQQSANVNAYWEPNTLRCLDRRTGRTVAP</sequence>
<dbReference type="Proteomes" id="UP000078410">
    <property type="component" value="Unassembled WGS sequence"/>
</dbReference>
<dbReference type="PATRIC" id="fig|1354251.4.peg.1806"/>
<dbReference type="NCBIfam" id="NF010180">
    <property type="entry name" value="PRK13659.1"/>
    <property type="match status" value="1"/>
</dbReference>
<evidence type="ECO:0000256" key="1">
    <source>
        <dbReference type="ARBA" id="ARBA00022729"/>
    </source>
</evidence>
<dbReference type="HAMAP" id="MF_01581">
    <property type="entry name" value="UPF0482"/>
    <property type="match status" value="1"/>
</dbReference>
<proteinExistence type="inferred from homology"/>
<evidence type="ECO:0000313" key="4">
    <source>
        <dbReference type="EMBL" id="OAT31857.1"/>
    </source>
</evidence>
<dbReference type="RefSeq" id="WP_064558836.1">
    <property type="nucleotide sequence ID" value="NZ_LXER01000017.1"/>
</dbReference>
<gene>
    <name evidence="4" type="ORF">M975_1747</name>
</gene>
<organism evidence="4 5">
    <name type="scientific">Buttiauxella brennerae ATCC 51605</name>
    <dbReference type="NCBI Taxonomy" id="1354251"/>
    <lineage>
        <taxon>Bacteria</taxon>
        <taxon>Pseudomonadati</taxon>
        <taxon>Pseudomonadota</taxon>
        <taxon>Gammaproteobacteria</taxon>
        <taxon>Enterobacterales</taxon>
        <taxon>Enterobacteriaceae</taxon>
        <taxon>Buttiauxella</taxon>
    </lineage>
</organism>
<comment type="similarity">
    <text evidence="2">Belongs to the UPF0482 family.</text>
</comment>
<evidence type="ECO:0000313" key="5">
    <source>
        <dbReference type="Proteomes" id="UP000078410"/>
    </source>
</evidence>
<dbReference type="AlphaFoldDB" id="A0A1B7IQ39"/>
<accession>A0A1B7IQ39</accession>
<feature type="signal peptide" evidence="2">
    <location>
        <begin position="1"/>
        <end position="31"/>
    </location>
</feature>
<dbReference type="InterPro" id="IPR009700">
    <property type="entry name" value="DUF1283"/>
</dbReference>
<dbReference type="OrthoDB" id="6455281at2"/>
<name>A0A1B7IQ39_9ENTR</name>
<feature type="region of interest" description="Disordered" evidence="3">
    <location>
        <begin position="46"/>
        <end position="72"/>
    </location>
</feature>
<feature type="compositionally biased region" description="Basic and acidic residues" evidence="3">
    <location>
        <begin position="50"/>
        <end position="62"/>
    </location>
</feature>